<evidence type="ECO:0000313" key="2">
    <source>
        <dbReference type="EMBL" id="VAH94071.1"/>
    </source>
</evidence>
<dbReference type="Proteomes" id="UP000324705">
    <property type="component" value="Chromosome 4A"/>
</dbReference>
<dbReference type="EMBL" id="LT934117">
    <property type="protein sequence ID" value="VAH94071.1"/>
    <property type="molecule type" value="Genomic_DNA"/>
</dbReference>
<sequence>MLQRRRYYTQAVRKKVGGGWDPTYTKRSFFPYWRSVLQARVPLKVYPAHASSDPRSRVNHGQLHVSLSNSIANGSTTTPNHKLGPVRRTSPLTSNNQPRRCFVTAATGAFRLLKVLK</sequence>
<gene>
    <name evidence="2" type="ORF">TRITD_4Av1G173670</name>
</gene>
<evidence type="ECO:0000313" key="3">
    <source>
        <dbReference type="Proteomes" id="UP000324705"/>
    </source>
</evidence>
<dbReference type="Gramene" id="TRITD4Av1G173670.1">
    <property type="protein sequence ID" value="TRITD4Av1G173670.1"/>
    <property type="gene ID" value="TRITD4Av1G173670"/>
</dbReference>
<name>A0A9R0SGE0_TRITD</name>
<reference evidence="2 3" key="1">
    <citation type="submission" date="2017-09" db="EMBL/GenBank/DDBJ databases">
        <authorList>
            <consortium name="International Durum Wheat Genome Sequencing Consortium (IDWGSC)"/>
            <person name="Milanesi L."/>
        </authorList>
    </citation>
    <scope>NUCLEOTIDE SEQUENCE [LARGE SCALE GENOMIC DNA]</scope>
    <source>
        <strain evidence="3">cv. Svevo</strain>
    </source>
</reference>
<dbReference type="OMA" id="RRRYYTQ"/>
<accession>A0A9R0SGE0</accession>
<organism evidence="2 3">
    <name type="scientific">Triticum turgidum subsp. durum</name>
    <name type="common">Durum wheat</name>
    <name type="synonym">Triticum durum</name>
    <dbReference type="NCBI Taxonomy" id="4567"/>
    <lineage>
        <taxon>Eukaryota</taxon>
        <taxon>Viridiplantae</taxon>
        <taxon>Streptophyta</taxon>
        <taxon>Embryophyta</taxon>
        <taxon>Tracheophyta</taxon>
        <taxon>Spermatophyta</taxon>
        <taxon>Magnoliopsida</taxon>
        <taxon>Liliopsida</taxon>
        <taxon>Poales</taxon>
        <taxon>Poaceae</taxon>
        <taxon>BOP clade</taxon>
        <taxon>Pooideae</taxon>
        <taxon>Triticodae</taxon>
        <taxon>Triticeae</taxon>
        <taxon>Triticinae</taxon>
        <taxon>Triticum</taxon>
    </lineage>
</organism>
<feature type="compositionally biased region" description="Polar residues" evidence="1">
    <location>
        <begin position="70"/>
        <end position="80"/>
    </location>
</feature>
<proteinExistence type="predicted"/>
<evidence type="ECO:0000256" key="1">
    <source>
        <dbReference type="SAM" id="MobiDB-lite"/>
    </source>
</evidence>
<protein>
    <submittedName>
        <fullName evidence="2">Uncharacterized protein</fullName>
    </submittedName>
</protein>
<dbReference type="AlphaFoldDB" id="A0A9R0SGE0"/>
<feature type="region of interest" description="Disordered" evidence="1">
    <location>
        <begin position="70"/>
        <end position="97"/>
    </location>
</feature>
<keyword evidence="3" id="KW-1185">Reference proteome</keyword>